<keyword evidence="3" id="KW-1185">Reference proteome</keyword>
<dbReference type="Proteomes" id="UP000233551">
    <property type="component" value="Unassembled WGS sequence"/>
</dbReference>
<name>A0A2I0L4Q3_PUNGR</name>
<proteinExistence type="predicted"/>
<feature type="compositionally biased region" description="Pro residues" evidence="1">
    <location>
        <begin position="1"/>
        <end position="13"/>
    </location>
</feature>
<organism evidence="2 3">
    <name type="scientific">Punica granatum</name>
    <name type="common">Pomegranate</name>
    <dbReference type="NCBI Taxonomy" id="22663"/>
    <lineage>
        <taxon>Eukaryota</taxon>
        <taxon>Viridiplantae</taxon>
        <taxon>Streptophyta</taxon>
        <taxon>Embryophyta</taxon>
        <taxon>Tracheophyta</taxon>
        <taxon>Spermatophyta</taxon>
        <taxon>Magnoliopsida</taxon>
        <taxon>eudicotyledons</taxon>
        <taxon>Gunneridae</taxon>
        <taxon>Pentapetalae</taxon>
        <taxon>rosids</taxon>
        <taxon>malvids</taxon>
        <taxon>Myrtales</taxon>
        <taxon>Lythraceae</taxon>
        <taxon>Punica</taxon>
    </lineage>
</organism>
<feature type="region of interest" description="Disordered" evidence="1">
    <location>
        <begin position="110"/>
        <end position="170"/>
    </location>
</feature>
<feature type="region of interest" description="Disordered" evidence="1">
    <location>
        <begin position="1"/>
        <end position="94"/>
    </location>
</feature>
<reference evidence="2 3" key="1">
    <citation type="submission" date="2017-11" db="EMBL/GenBank/DDBJ databases">
        <title>De-novo sequencing of pomegranate (Punica granatum L.) genome.</title>
        <authorList>
            <person name="Akparov Z."/>
            <person name="Amiraslanov A."/>
            <person name="Hajiyeva S."/>
            <person name="Abbasov M."/>
            <person name="Kaur K."/>
            <person name="Hamwieh A."/>
            <person name="Solovyev V."/>
            <person name="Salamov A."/>
            <person name="Braich B."/>
            <person name="Kosarev P."/>
            <person name="Mahmoud A."/>
            <person name="Hajiyev E."/>
            <person name="Babayeva S."/>
            <person name="Izzatullayeva V."/>
            <person name="Mammadov A."/>
            <person name="Mammadov A."/>
            <person name="Sharifova S."/>
            <person name="Ojaghi J."/>
            <person name="Eynullazada K."/>
            <person name="Bayramov B."/>
            <person name="Abdulazimova A."/>
            <person name="Shahmuradov I."/>
        </authorList>
    </citation>
    <scope>NUCLEOTIDE SEQUENCE [LARGE SCALE GENOMIC DNA]</scope>
    <source>
        <strain evidence="3">cv. AG2017</strain>
        <tissue evidence="2">Leaf</tissue>
    </source>
</reference>
<comment type="caution">
    <text evidence="2">The sequence shown here is derived from an EMBL/GenBank/DDBJ whole genome shotgun (WGS) entry which is preliminary data.</text>
</comment>
<dbReference type="AlphaFoldDB" id="A0A2I0L4Q3"/>
<evidence type="ECO:0000313" key="2">
    <source>
        <dbReference type="EMBL" id="PKI75691.1"/>
    </source>
</evidence>
<dbReference type="EMBL" id="PGOL01000159">
    <property type="protein sequence ID" value="PKI75691.1"/>
    <property type="molecule type" value="Genomic_DNA"/>
</dbReference>
<gene>
    <name evidence="2" type="ORF">CRG98_003951</name>
</gene>
<sequence length="170" mass="18395">MPIAPTPSKPAPTAPLESENPSAQPPKKKIPCFPRLKSRTEPQDPIPLLGSSFTRADPSLPYHASLQRITGNPHRSRKSSRSTTTRPPRQSLSFSPFFFSANRVHISKLNRHAANSPAHAIGPAQPCGPIRPQSSPDLSPVRPSPDSSPVRPNPARILAQFGPADQFDPV</sequence>
<evidence type="ECO:0000256" key="1">
    <source>
        <dbReference type="SAM" id="MobiDB-lite"/>
    </source>
</evidence>
<evidence type="ECO:0000313" key="3">
    <source>
        <dbReference type="Proteomes" id="UP000233551"/>
    </source>
</evidence>
<feature type="compositionally biased region" description="Low complexity" evidence="1">
    <location>
        <begin position="134"/>
        <end position="150"/>
    </location>
</feature>
<accession>A0A2I0L4Q3</accession>
<feature type="compositionally biased region" description="Low complexity" evidence="1">
    <location>
        <begin position="81"/>
        <end position="91"/>
    </location>
</feature>
<protein>
    <submittedName>
        <fullName evidence="2">Uncharacterized protein</fullName>
    </submittedName>
</protein>